<evidence type="ECO:0000256" key="1">
    <source>
        <dbReference type="SAM" id="Phobius"/>
    </source>
</evidence>
<dbReference type="Proteomes" id="UP000831537">
    <property type="component" value="Chromosome"/>
</dbReference>
<evidence type="ECO:0000313" key="2">
    <source>
        <dbReference type="EMBL" id="UOQ86294.1"/>
    </source>
</evidence>
<dbReference type="RefSeq" id="WP_244746612.1">
    <property type="nucleotide sequence ID" value="NZ_CP095071.1"/>
</dbReference>
<reference evidence="2 3" key="1">
    <citation type="submission" date="2022-04" db="EMBL/GenBank/DDBJ databases">
        <title>Gracilibacillus sp. isolated from saltern.</title>
        <authorList>
            <person name="Won M."/>
            <person name="Lee C.-M."/>
            <person name="Woen H.-Y."/>
            <person name="Kwon S.-W."/>
        </authorList>
    </citation>
    <scope>NUCLEOTIDE SEQUENCE [LARGE SCALE GENOMIC DNA]</scope>
    <source>
        <strain evidence="2 3">SSPM10-3</strain>
    </source>
</reference>
<keyword evidence="3" id="KW-1185">Reference proteome</keyword>
<keyword evidence="1" id="KW-1133">Transmembrane helix</keyword>
<evidence type="ECO:0008006" key="4">
    <source>
        <dbReference type="Google" id="ProtNLM"/>
    </source>
</evidence>
<proteinExistence type="predicted"/>
<sequence length="174" mass="19871">MIIIGLIAFLIILLLLGLLIFAFIKLYVFLAWQWDEEGKMIEIKVKVLRMVVYKQTVDLTGNKKEQTSDSETSTKEMMLLGKEIIKMATIEKVETETVVATPDPSLTAHLYVVLQTLKQWLLAQYPRKKFLLSVGADFEQESLESIGECMISMKLSKTIREINKLKKLMKGANN</sequence>
<dbReference type="EMBL" id="CP095071">
    <property type="protein sequence ID" value="UOQ86294.1"/>
    <property type="molecule type" value="Genomic_DNA"/>
</dbReference>
<keyword evidence="1" id="KW-0472">Membrane</keyword>
<evidence type="ECO:0000313" key="3">
    <source>
        <dbReference type="Proteomes" id="UP000831537"/>
    </source>
</evidence>
<gene>
    <name evidence="2" type="ORF">MUN87_05225</name>
</gene>
<feature type="transmembrane region" description="Helical" evidence="1">
    <location>
        <begin position="6"/>
        <end position="30"/>
    </location>
</feature>
<organism evidence="2 3">
    <name type="scientific">Gracilibacillus salinarum</name>
    <dbReference type="NCBI Taxonomy" id="2932255"/>
    <lineage>
        <taxon>Bacteria</taxon>
        <taxon>Bacillati</taxon>
        <taxon>Bacillota</taxon>
        <taxon>Bacilli</taxon>
        <taxon>Bacillales</taxon>
        <taxon>Bacillaceae</taxon>
        <taxon>Gracilibacillus</taxon>
    </lineage>
</organism>
<keyword evidence="1" id="KW-0812">Transmembrane</keyword>
<name>A0ABY4GPX7_9BACI</name>
<protein>
    <recommendedName>
        <fullName evidence="4">DUF2953 domain-containing protein</fullName>
    </recommendedName>
</protein>
<accession>A0ABY4GPX7</accession>